<accession>A0A8S3QFR7</accession>
<keyword evidence="2" id="KW-1133">Transmembrane helix</keyword>
<sequence>MWSCAAAQLPPEEEGKQNAVKRFRTIAIVMVVASVLSIGTGIVLLIAAAGGGWPLVSGSPIFSGLVVLAGAICGLVLGCTKSEWTTEEERSKQRCLVVAFYALAVSSCSLCGISIGYTIAGLVACSGKDMQTCGHHHRAENYANAFGVFFGVFLLVTSIIVCVMFCYYKKAFKFFSASDRLEQMQYLISQQQQHITSLSHSVGQSHPTGQNPPVGYGTYTPPAGQTPVGYGTYSPTAPPPPYTEKQTF</sequence>
<feature type="transmembrane region" description="Helical" evidence="2">
    <location>
        <begin position="100"/>
        <end position="124"/>
    </location>
</feature>
<evidence type="ECO:0008006" key="5">
    <source>
        <dbReference type="Google" id="ProtNLM"/>
    </source>
</evidence>
<dbReference type="EMBL" id="CAJPWZ010000459">
    <property type="protein sequence ID" value="CAG2193402.1"/>
    <property type="molecule type" value="Genomic_DNA"/>
</dbReference>
<comment type="caution">
    <text evidence="3">The sequence shown here is derived from an EMBL/GenBank/DDBJ whole genome shotgun (WGS) entry which is preliminary data.</text>
</comment>
<feature type="compositionally biased region" description="Polar residues" evidence="1">
    <location>
        <begin position="200"/>
        <end position="211"/>
    </location>
</feature>
<feature type="region of interest" description="Disordered" evidence="1">
    <location>
        <begin position="200"/>
        <end position="248"/>
    </location>
</feature>
<name>A0A8S3QFR7_MYTED</name>
<protein>
    <recommendedName>
        <fullName evidence="5">Transmembrane protein</fullName>
    </recommendedName>
</protein>
<feature type="transmembrane region" description="Helical" evidence="2">
    <location>
        <begin position="26"/>
        <end position="49"/>
    </location>
</feature>
<organism evidence="3 4">
    <name type="scientific">Mytilus edulis</name>
    <name type="common">Blue mussel</name>
    <dbReference type="NCBI Taxonomy" id="6550"/>
    <lineage>
        <taxon>Eukaryota</taxon>
        <taxon>Metazoa</taxon>
        <taxon>Spiralia</taxon>
        <taxon>Lophotrochozoa</taxon>
        <taxon>Mollusca</taxon>
        <taxon>Bivalvia</taxon>
        <taxon>Autobranchia</taxon>
        <taxon>Pteriomorphia</taxon>
        <taxon>Mytilida</taxon>
        <taxon>Mytiloidea</taxon>
        <taxon>Mytilidae</taxon>
        <taxon>Mytilinae</taxon>
        <taxon>Mytilus</taxon>
    </lineage>
</organism>
<evidence type="ECO:0000256" key="1">
    <source>
        <dbReference type="SAM" id="MobiDB-lite"/>
    </source>
</evidence>
<proteinExistence type="predicted"/>
<feature type="transmembrane region" description="Helical" evidence="2">
    <location>
        <begin position="61"/>
        <end position="79"/>
    </location>
</feature>
<evidence type="ECO:0000313" key="4">
    <source>
        <dbReference type="Proteomes" id="UP000683360"/>
    </source>
</evidence>
<dbReference type="AlphaFoldDB" id="A0A8S3QFR7"/>
<dbReference type="Proteomes" id="UP000683360">
    <property type="component" value="Unassembled WGS sequence"/>
</dbReference>
<keyword evidence="2" id="KW-0472">Membrane</keyword>
<gene>
    <name evidence="3" type="ORF">MEDL_8291</name>
</gene>
<evidence type="ECO:0000313" key="3">
    <source>
        <dbReference type="EMBL" id="CAG2193402.1"/>
    </source>
</evidence>
<feature type="transmembrane region" description="Helical" evidence="2">
    <location>
        <begin position="144"/>
        <end position="168"/>
    </location>
</feature>
<dbReference type="OrthoDB" id="6294249at2759"/>
<keyword evidence="2" id="KW-0812">Transmembrane</keyword>
<keyword evidence="4" id="KW-1185">Reference proteome</keyword>
<reference evidence="3" key="1">
    <citation type="submission" date="2021-03" db="EMBL/GenBank/DDBJ databases">
        <authorList>
            <person name="Bekaert M."/>
        </authorList>
    </citation>
    <scope>NUCLEOTIDE SEQUENCE</scope>
</reference>
<evidence type="ECO:0000256" key="2">
    <source>
        <dbReference type="SAM" id="Phobius"/>
    </source>
</evidence>